<feature type="transmembrane region" description="Helical" evidence="1">
    <location>
        <begin position="73"/>
        <end position="94"/>
    </location>
</feature>
<keyword evidence="1" id="KW-0472">Membrane</keyword>
<comment type="caution">
    <text evidence="2">The sequence shown here is derived from an EMBL/GenBank/DDBJ whole genome shotgun (WGS) entry which is preliminary data.</text>
</comment>
<dbReference type="EMBL" id="JACJTA010000029">
    <property type="protein sequence ID" value="MBD2605793.1"/>
    <property type="molecule type" value="Genomic_DNA"/>
</dbReference>
<organism evidence="2 3">
    <name type="scientific">Scytonema hofmannii FACHB-248</name>
    <dbReference type="NCBI Taxonomy" id="1842502"/>
    <lineage>
        <taxon>Bacteria</taxon>
        <taxon>Bacillati</taxon>
        <taxon>Cyanobacteriota</taxon>
        <taxon>Cyanophyceae</taxon>
        <taxon>Nostocales</taxon>
        <taxon>Scytonemataceae</taxon>
        <taxon>Scytonema</taxon>
    </lineage>
</organism>
<gene>
    <name evidence="2" type="ORF">H6G81_15025</name>
</gene>
<keyword evidence="1" id="KW-0812">Transmembrane</keyword>
<dbReference type="RefSeq" id="WP_029634098.1">
    <property type="nucleotide sequence ID" value="NZ_JACJTA010000029.1"/>
</dbReference>
<keyword evidence="3" id="KW-1185">Reference proteome</keyword>
<dbReference type="Proteomes" id="UP000660380">
    <property type="component" value="Unassembled WGS sequence"/>
</dbReference>
<reference evidence="2 3" key="1">
    <citation type="journal article" date="2020" name="ISME J.">
        <title>Comparative genomics reveals insights into cyanobacterial evolution and habitat adaptation.</title>
        <authorList>
            <person name="Chen M.Y."/>
            <person name="Teng W.K."/>
            <person name="Zhao L."/>
            <person name="Hu C.X."/>
            <person name="Zhou Y.K."/>
            <person name="Han B.P."/>
            <person name="Song L.R."/>
            <person name="Shu W.S."/>
        </authorList>
    </citation>
    <scope>NUCLEOTIDE SEQUENCE [LARGE SCALE GENOMIC DNA]</scope>
    <source>
        <strain evidence="2 3">FACHB-248</strain>
    </source>
</reference>
<evidence type="ECO:0000256" key="1">
    <source>
        <dbReference type="SAM" id="Phobius"/>
    </source>
</evidence>
<evidence type="ECO:0000313" key="2">
    <source>
        <dbReference type="EMBL" id="MBD2605793.1"/>
    </source>
</evidence>
<sequence>MTSKTQQISDYRKKLSSAYRAVYAVGVLNIFLGILAFVAGNKFSEATIIGILFFTFGLLYLLLGFFVQRKSKLALLIAVGFMLLNLLTGIYNMIQTGKPVGLIIPIVFFSQTWEGFKAIQVLKRGT</sequence>
<feature type="transmembrane region" description="Helical" evidence="1">
    <location>
        <begin position="46"/>
        <end position="66"/>
    </location>
</feature>
<evidence type="ECO:0000313" key="3">
    <source>
        <dbReference type="Proteomes" id="UP000660380"/>
    </source>
</evidence>
<proteinExistence type="predicted"/>
<feature type="transmembrane region" description="Helical" evidence="1">
    <location>
        <begin position="21"/>
        <end position="40"/>
    </location>
</feature>
<name>A0ABR8GR10_9CYAN</name>
<accession>A0ABR8GR10</accession>
<protein>
    <submittedName>
        <fullName evidence="2">Uncharacterized protein</fullName>
    </submittedName>
</protein>
<keyword evidence="1" id="KW-1133">Transmembrane helix</keyword>